<feature type="transmembrane region" description="Helical" evidence="2">
    <location>
        <begin position="127"/>
        <end position="147"/>
    </location>
</feature>
<dbReference type="EMBL" id="KV722468">
    <property type="protein sequence ID" value="OCH87918.1"/>
    <property type="molecule type" value="Genomic_DNA"/>
</dbReference>
<evidence type="ECO:0000256" key="2">
    <source>
        <dbReference type="SAM" id="Phobius"/>
    </source>
</evidence>
<feature type="transmembrane region" description="Helical" evidence="2">
    <location>
        <begin position="198"/>
        <end position="217"/>
    </location>
</feature>
<sequence length="838" mass="90458">MSLSYGAIEAESWVQSEWIENCCNVASACLVFYDHFATLGREIDLMWNRRLSSVTLLFHFNRWATLIWVIVTLLESNLSNLEYESSLMQSLPVNVRLGIFGYVLEVALFGFWAGIRMYAVSSGSWPLAFITSLLSMVTVGTNVYAYFGATTYIMGSIPDIGQWCIMSINITEDGYTKCGLITLSCIIQTFTARCVVTIATRLCAIAADVLILVVTWHKTYATKREADRHGIKTPLAAMLLRDGTLYFILLLCLNVLNMAGIATNVFSIASIFSTPLSSIIISHFLLNLRQLAYGPHDDELDSQPSFVALQNGSQNGSRPGSLRFASFVDNMGEDLDHGTGAADRNMDWDAAKGDADIEAMSGSDPDAAEVGIDVVATGVITGARANFGDRPPAPHPVRRKNLWRYGNSLFRLSYGGGYRSYLLPALLHSPVLLLPYARTRFGWNSSGDRRHDSQLETQAIRSSVPVPGPPALPPPLSLRRSLLQRAVGRPPAQASQRMRRTSGIATCASRGGATISPQMRCVTRIGVIGAHRHPARTTHVLVLFASGVLPSSPTRELSCASRSSRMWSKGGVDGYTILKQGRFGNTRIPRRALNGMLGNALPLSSAVSKRIPSSCNTRSGTTFTTDLLGPSGSSRQQLVLSLSPAFYVSFTYEGGAVRGLITLGVGSSKVTDDPFDVPSNGVLSNALPPSSAVAKRIPSSCSTRSGTAFTVNLPGSSDSPFLWLALKLPTSSAVLFLLSVGRHPEDLFRGSATAWYAVHTAMTEHAIPGRMSTNDGLSSCTAPSSTSFRANRAGTAAYRFTPSALEAIALTNTEPVTKEAQTQLQGHEASRTREVELG</sequence>
<feature type="transmembrane region" description="Helical" evidence="2">
    <location>
        <begin position="238"/>
        <end position="259"/>
    </location>
</feature>
<keyword evidence="2" id="KW-1133">Transmembrane helix</keyword>
<gene>
    <name evidence="4" type="ORF">OBBRIDRAFT_836984</name>
</gene>
<feature type="domain" description="DUF6533" evidence="3">
    <location>
        <begin position="22"/>
        <end position="67"/>
    </location>
</feature>
<evidence type="ECO:0000313" key="5">
    <source>
        <dbReference type="Proteomes" id="UP000250043"/>
    </source>
</evidence>
<feature type="transmembrane region" description="Helical" evidence="2">
    <location>
        <begin position="94"/>
        <end position="115"/>
    </location>
</feature>
<proteinExistence type="predicted"/>
<feature type="region of interest" description="Disordered" evidence="1">
    <location>
        <begin position="817"/>
        <end position="838"/>
    </location>
</feature>
<dbReference type="Pfam" id="PF20151">
    <property type="entry name" value="DUF6533"/>
    <property type="match status" value="1"/>
</dbReference>
<dbReference type="Proteomes" id="UP000250043">
    <property type="component" value="Unassembled WGS sequence"/>
</dbReference>
<keyword evidence="2" id="KW-0812">Transmembrane</keyword>
<organism evidence="4 5">
    <name type="scientific">Obba rivulosa</name>
    <dbReference type="NCBI Taxonomy" id="1052685"/>
    <lineage>
        <taxon>Eukaryota</taxon>
        <taxon>Fungi</taxon>
        <taxon>Dikarya</taxon>
        <taxon>Basidiomycota</taxon>
        <taxon>Agaricomycotina</taxon>
        <taxon>Agaricomycetes</taxon>
        <taxon>Polyporales</taxon>
        <taxon>Gelatoporiaceae</taxon>
        <taxon>Obba</taxon>
    </lineage>
</organism>
<dbReference type="OrthoDB" id="2802397at2759"/>
<evidence type="ECO:0000256" key="1">
    <source>
        <dbReference type="SAM" id="MobiDB-lite"/>
    </source>
</evidence>
<dbReference type="InterPro" id="IPR045340">
    <property type="entry name" value="DUF6533"/>
</dbReference>
<protein>
    <recommendedName>
        <fullName evidence="3">DUF6533 domain-containing protein</fullName>
    </recommendedName>
</protein>
<reference evidence="4 5" key="1">
    <citation type="submission" date="2016-07" db="EMBL/GenBank/DDBJ databases">
        <title>Draft genome of the white-rot fungus Obba rivulosa 3A-2.</title>
        <authorList>
            <consortium name="DOE Joint Genome Institute"/>
            <person name="Miettinen O."/>
            <person name="Riley R."/>
            <person name="Acob R."/>
            <person name="Barry K."/>
            <person name="Cullen D."/>
            <person name="De Vries R."/>
            <person name="Hainaut M."/>
            <person name="Hatakka A."/>
            <person name="Henrissat B."/>
            <person name="Hilden K."/>
            <person name="Kuo R."/>
            <person name="Labutti K."/>
            <person name="Lipzen A."/>
            <person name="Makela M.R."/>
            <person name="Sandor L."/>
            <person name="Spatafora J.W."/>
            <person name="Grigoriev I.V."/>
            <person name="Hibbett D.S."/>
        </authorList>
    </citation>
    <scope>NUCLEOTIDE SEQUENCE [LARGE SCALE GENOMIC DNA]</scope>
    <source>
        <strain evidence="4 5">3A-2</strain>
    </source>
</reference>
<accession>A0A8E2ANF6</accession>
<evidence type="ECO:0000313" key="4">
    <source>
        <dbReference type="EMBL" id="OCH87918.1"/>
    </source>
</evidence>
<keyword evidence="2" id="KW-0472">Membrane</keyword>
<feature type="transmembrane region" description="Helical" evidence="2">
    <location>
        <begin position="265"/>
        <end position="286"/>
    </location>
</feature>
<evidence type="ECO:0000259" key="3">
    <source>
        <dbReference type="Pfam" id="PF20151"/>
    </source>
</evidence>
<keyword evidence="5" id="KW-1185">Reference proteome</keyword>
<dbReference type="AlphaFoldDB" id="A0A8E2ANF6"/>
<name>A0A8E2ANF6_9APHY</name>
<feature type="compositionally biased region" description="Basic and acidic residues" evidence="1">
    <location>
        <begin position="828"/>
        <end position="838"/>
    </location>
</feature>